<feature type="compositionally biased region" description="Low complexity" evidence="2">
    <location>
        <begin position="306"/>
        <end position="322"/>
    </location>
</feature>
<reference evidence="3" key="1">
    <citation type="submission" date="2023-06" db="EMBL/GenBank/DDBJ databases">
        <authorList>
            <consortium name="Lawrence Berkeley National Laboratory"/>
            <person name="Ahrendt S."/>
            <person name="Sahu N."/>
            <person name="Indic B."/>
            <person name="Wong-Bajracharya J."/>
            <person name="Merenyi Z."/>
            <person name="Ke H.-M."/>
            <person name="Monk M."/>
            <person name="Kocsube S."/>
            <person name="Drula E."/>
            <person name="Lipzen A."/>
            <person name="Balint B."/>
            <person name="Henrissat B."/>
            <person name="Andreopoulos B."/>
            <person name="Martin F.M."/>
            <person name="Harder C.B."/>
            <person name="Rigling D."/>
            <person name="Ford K.L."/>
            <person name="Foster G.D."/>
            <person name="Pangilinan J."/>
            <person name="Papanicolaou A."/>
            <person name="Barry K."/>
            <person name="LaButti K."/>
            <person name="Viragh M."/>
            <person name="Koriabine M."/>
            <person name="Yan M."/>
            <person name="Riley R."/>
            <person name="Champramary S."/>
            <person name="Plett K.L."/>
            <person name="Tsai I.J."/>
            <person name="Slot J."/>
            <person name="Sipos G."/>
            <person name="Plett J."/>
            <person name="Nagy L.G."/>
            <person name="Grigoriev I.V."/>
        </authorList>
    </citation>
    <scope>NUCLEOTIDE SEQUENCE</scope>
    <source>
        <strain evidence="3">CCBAS 213</strain>
    </source>
</reference>
<dbReference type="RefSeq" id="XP_060326355.1">
    <property type="nucleotide sequence ID" value="XM_060478036.1"/>
</dbReference>
<feature type="region of interest" description="Disordered" evidence="2">
    <location>
        <begin position="261"/>
        <end position="323"/>
    </location>
</feature>
<keyword evidence="1" id="KW-0175">Coiled coil</keyword>
<feature type="compositionally biased region" description="Low complexity" evidence="2">
    <location>
        <begin position="266"/>
        <end position="298"/>
    </location>
</feature>
<evidence type="ECO:0000313" key="4">
    <source>
        <dbReference type="Proteomes" id="UP001175211"/>
    </source>
</evidence>
<keyword evidence="4" id="KW-1185">Reference proteome</keyword>
<comment type="caution">
    <text evidence="3">The sequence shown here is derived from an EMBL/GenBank/DDBJ whole genome shotgun (WGS) entry which is preliminary data.</text>
</comment>
<protein>
    <submittedName>
        <fullName evidence="3">Uncharacterized protein</fullName>
    </submittedName>
</protein>
<name>A0AA39MWC0_ARMTA</name>
<organism evidence="3 4">
    <name type="scientific">Armillaria tabescens</name>
    <name type="common">Ringless honey mushroom</name>
    <name type="synonym">Agaricus tabescens</name>
    <dbReference type="NCBI Taxonomy" id="1929756"/>
    <lineage>
        <taxon>Eukaryota</taxon>
        <taxon>Fungi</taxon>
        <taxon>Dikarya</taxon>
        <taxon>Basidiomycota</taxon>
        <taxon>Agaricomycotina</taxon>
        <taxon>Agaricomycetes</taxon>
        <taxon>Agaricomycetidae</taxon>
        <taxon>Agaricales</taxon>
        <taxon>Marasmiineae</taxon>
        <taxon>Physalacriaceae</taxon>
        <taxon>Desarmillaria</taxon>
    </lineage>
</organism>
<dbReference type="GeneID" id="85361584"/>
<evidence type="ECO:0000256" key="2">
    <source>
        <dbReference type="SAM" id="MobiDB-lite"/>
    </source>
</evidence>
<gene>
    <name evidence="3" type="ORF">EV420DRAFT_1647401</name>
</gene>
<accession>A0AA39MWC0</accession>
<evidence type="ECO:0000313" key="3">
    <source>
        <dbReference type="EMBL" id="KAK0448250.1"/>
    </source>
</evidence>
<dbReference type="EMBL" id="JAUEPS010000042">
    <property type="protein sequence ID" value="KAK0448250.1"/>
    <property type="molecule type" value="Genomic_DNA"/>
</dbReference>
<dbReference type="Proteomes" id="UP001175211">
    <property type="component" value="Unassembled WGS sequence"/>
</dbReference>
<sequence length="572" mass="63498">MNSNLRAQYPDAPLRTSMQALHKPLEDLTYSAVGRWCLARHLNFPSIVRTQAKLRPSIETRLGLMEIGWFAAGCHRDQRHSVSRATFHSAFDTMRGETETKGNPPTEFNHCRSAHIDGLMDVATLLDRAFGGCTMVIHSTGTLEPGQEIVPEHLKTLVYFTPHMLVEYPELDAVVAKVNQIFIEEVAVRGAERWKAAAAARGWSMTGRPTRVIPPPDPRSPLLPPAEKDSCVFTIRGCAVGSLEEPLERIRQRFNAYKNTRHPVLSTPSRSSATPSACPASPTRQLVSSTPSRSSATPPARPTSPTPTSSTPLASPHPTTSHQDTSFEIFLEDSDEEDNDLLELYSDLIRSLQEEVEGLQEVITTLREEEMASREEMALQHSRELSQMHEELRRKDDEIRKLSRALSLKSKVSAEGSALNVPKMPEYKVKTSTPIKTTNSLHSLDSESDLSTSLGSVSANSALSLPKQLTNRSSPAPRLPLASPFRLPHIALPQRPETGYRSSDYVGIGPATCRFARQYDLGIHWADKFRRLSQQDASTWYRILAEELSVELAAEALLVLRDDLMNCPAEGQ</sequence>
<evidence type="ECO:0000256" key="1">
    <source>
        <dbReference type="SAM" id="Coils"/>
    </source>
</evidence>
<feature type="coiled-coil region" evidence="1">
    <location>
        <begin position="342"/>
        <end position="405"/>
    </location>
</feature>
<dbReference type="AlphaFoldDB" id="A0AA39MWC0"/>
<proteinExistence type="predicted"/>